<evidence type="ECO:0000313" key="8">
    <source>
        <dbReference type="Proteomes" id="UP000265040"/>
    </source>
</evidence>
<name>A0A7N6BJV9_ANATE</name>
<protein>
    <recommendedName>
        <fullName evidence="6">AIG1-type G domain-containing protein</fullName>
    </recommendedName>
</protein>
<reference evidence="7" key="1">
    <citation type="submission" date="2021-04" db="EMBL/GenBank/DDBJ databases">
        <authorList>
            <consortium name="Wellcome Sanger Institute Data Sharing"/>
        </authorList>
    </citation>
    <scope>NUCLEOTIDE SEQUENCE [LARGE SCALE GENOMIC DNA]</scope>
</reference>
<feature type="domain" description="AIG1-type G" evidence="6">
    <location>
        <begin position="110"/>
        <end position="297"/>
    </location>
</feature>
<dbReference type="AlphaFoldDB" id="A0A7N6BJV9"/>
<dbReference type="Proteomes" id="UP000265040">
    <property type="component" value="Chromosome 9"/>
</dbReference>
<reference evidence="7" key="3">
    <citation type="submission" date="2025-09" db="UniProtKB">
        <authorList>
            <consortium name="Ensembl"/>
        </authorList>
    </citation>
    <scope>IDENTIFICATION</scope>
</reference>
<dbReference type="InterPro" id="IPR027417">
    <property type="entry name" value="P-loop_NTPase"/>
</dbReference>
<gene>
    <name evidence="7" type="primary">STK10</name>
</gene>
<keyword evidence="3" id="KW-0342">GTP-binding</keyword>
<feature type="domain" description="AIG1-type G" evidence="6">
    <location>
        <begin position="519"/>
        <end position="718"/>
    </location>
</feature>
<comment type="similarity">
    <text evidence="1">Belongs to the TRAFAC class TrmE-Era-EngA-EngB-Septin-like GTPase superfamily. AIG1/Toc34/Toc159-like paraseptin GTPase family. IAN subfamily.</text>
</comment>
<dbReference type="GO" id="GO:0005525">
    <property type="term" value="F:GTP binding"/>
    <property type="evidence" value="ECO:0007669"/>
    <property type="project" value="UniProtKB-KW"/>
</dbReference>
<keyword evidence="5" id="KW-1133">Transmembrane helix</keyword>
<evidence type="ECO:0000256" key="2">
    <source>
        <dbReference type="ARBA" id="ARBA00022741"/>
    </source>
</evidence>
<reference evidence="7" key="2">
    <citation type="submission" date="2025-08" db="UniProtKB">
        <authorList>
            <consortium name="Ensembl"/>
        </authorList>
    </citation>
    <scope>IDENTIFICATION</scope>
</reference>
<dbReference type="FunCoup" id="A0A7N6BJV9">
    <property type="interactions" value="26"/>
</dbReference>
<dbReference type="Ensembl" id="ENSATET00000063905.2">
    <property type="protein sequence ID" value="ENSATEP00000062856.2"/>
    <property type="gene ID" value="ENSATEG00000027413.2"/>
</dbReference>
<dbReference type="PANTHER" id="PTHR10903:SF170">
    <property type="entry name" value="GTPASE IMAP FAMILY MEMBER 7"/>
    <property type="match status" value="1"/>
</dbReference>
<keyword evidence="5" id="KW-0472">Membrane</keyword>
<dbReference type="Pfam" id="PF04548">
    <property type="entry name" value="AIG1"/>
    <property type="match status" value="3"/>
</dbReference>
<evidence type="ECO:0000256" key="5">
    <source>
        <dbReference type="SAM" id="Phobius"/>
    </source>
</evidence>
<dbReference type="Gene3D" id="3.40.50.300">
    <property type="entry name" value="P-loop containing nucleotide triphosphate hydrolases"/>
    <property type="match status" value="3"/>
</dbReference>
<keyword evidence="2" id="KW-0547">Nucleotide-binding</keyword>
<accession>A0A7N6BJV9</accession>
<evidence type="ECO:0000256" key="1">
    <source>
        <dbReference type="ARBA" id="ARBA00008535"/>
    </source>
</evidence>
<keyword evidence="8" id="KW-1185">Reference proteome</keyword>
<dbReference type="PANTHER" id="PTHR10903">
    <property type="entry name" value="GTPASE, IMAP FAMILY MEMBER-RELATED"/>
    <property type="match status" value="1"/>
</dbReference>
<evidence type="ECO:0000259" key="6">
    <source>
        <dbReference type="PROSITE" id="PS51720"/>
    </source>
</evidence>
<dbReference type="InterPro" id="IPR006703">
    <property type="entry name" value="G_AIG1"/>
</dbReference>
<dbReference type="InParanoid" id="A0A7N6BJV9"/>
<feature type="domain" description="AIG1-type G" evidence="6">
    <location>
        <begin position="303"/>
        <end position="492"/>
    </location>
</feature>
<keyword evidence="4" id="KW-0175">Coiled coil</keyword>
<dbReference type="SUPFAM" id="SSF52540">
    <property type="entry name" value="P-loop containing nucleoside triphosphate hydrolases"/>
    <property type="match status" value="3"/>
</dbReference>
<evidence type="ECO:0000256" key="4">
    <source>
        <dbReference type="SAM" id="Coils"/>
    </source>
</evidence>
<evidence type="ECO:0000256" key="3">
    <source>
        <dbReference type="ARBA" id="ARBA00023134"/>
    </source>
</evidence>
<proteinExistence type="inferred from homology"/>
<organism evidence="7 8">
    <name type="scientific">Anabas testudineus</name>
    <name type="common">Climbing perch</name>
    <name type="synonym">Anthias testudineus</name>
    <dbReference type="NCBI Taxonomy" id="64144"/>
    <lineage>
        <taxon>Eukaryota</taxon>
        <taxon>Metazoa</taxon>
        <taxon>Chordata</taxon>
        <taxon>Craniata</taxon>
        <taxon>Vertebrata</taxon>
        <taxon>Euteleostomi</taxon>
        <taxon>Actinopterygii</taxon>
        <taxon>Neopterygii</taxon>
        <taxon>Teleostei</taxon>
        <taxon>Neoteleostei</taxon>
        <taxon>Acanthomorphata</taxon>
        <taxon>Anabantaria</taxon>
        <taxon>Anabantiformes</taxon>
        <taxon>Anabantoidei</taxon>
        <taxon>Anabantidae</taxon>
        <taxon>Anabas</taxon>
    </lineage>
</organism>
<keyword evidence="5" id="KW-0812">Transmembrane</keyword>
<dbReference type="InterPro" id="IPR045058">
    <property type="entry name" value="GIMA/IAN/Toc"/>
</dbReference>
<sequence length="898" mass="103161">MDKSCELRETSETSSLSFSCLGEDAATISWFKLQACYTAARKTTCGFTSTTLCTYCIVSLLLVSGAAGLQLDSAAVILHSNNMAATAAPEENKQGPLRRNSSLTWLPPSMSELKVVLLGNNWSERSSVGNLMLGETRFSAEEELDYCMRVTGEFKEKEIVLINTPDLLLPDISEDKLRKYVENCMSLSAPGPHVFLLVLQPEDFTEEQKLRLCRVLQLFGDRSFDQSLVLISTPRKESSSENYMNHPPLKDIIEKCSYTLLKQKNLERRELLTNLGQKIIKSCDKYEQDDTGLTMSPIRKLIKPALNLVLCGRSGAVKTSAAKTILGQTELHSVSNSSECVKNQGEVCGRWVSLVELPALNGKPQETVMEESFRCISLCDPEGVHAFILVLPVGPFTDEDKGELETIQNTFSSIVNDFTMILFTVESDPTDPAVVNFVRRDRDIQELCQSCGGRYVVVNIKDRKQISEMLDTVDEMNQGLRCFTKDMFTEVQIKKVSELEAKLQDMKQRNMGGDECLSREPLRMVLIGKTGSGKSSTANTILGTKHFQPRIAPKPPIKSCEKATGETDGRPVALVNTPALFDPTASDEFQQEIKKCINMLSPGPHVFLLVLQLGHFTQEEKESVELMKKYFGKKSQHFTIIIFTRGDELGTESFESYLIRCPDFVKQLINDCGGRYLVFNNRDETNRTQVCDLLKKVETMVKENGGSCYNSEMFDHTDEFERIIKEKEENIKRKEEDLKTLKKRVDEREKQLKEKDDCIKQEREERKKQQVEDEKRRKRQEEAVKHEWKQKLDASERTVQLEREQREGAEKKLEQCRKEMRRDREAWDKEKKDMWERAHQDLRQNLEEEKSSYRKLQDEYHHKRRKWSYCFFGMSLFLLFLLYHFIMSYTYTENYRGL</sequence>
<feature type="transmembrane region" description="Helical" evidence="5">
    <location>
        <begin position="867"/>
        <end position="886"/>
    </location>
</feature>
<dbReference type="CDD" id="cd01852">
    <property type="entry name" value="AIG1"/>
    <property type="match status" value="1"/>
</dbReference>
<dbReference type="GeneTree" id="ENSGT00940000164100"/>
<dbReference type="PROSITE" id="PS51720">
    <property type="entry name" value="G_AIG1"/>
    <property type="match status" value="3"/>
</dbReference>
<feature type="coiled-coil region" evidence="4">
    <location>
        <begin position="717"/>
        <end position="866"/>
    </location>
</feature>
<evidence type="ECO:0000313" key="7">
    <source>
        <dbReference type="Ensembl" id="ENSATEP00000062856.2"/>
    </source>
</evidence>
<dbReference type="FunFam" id="3.40.50.300:FF:000366">
    <property type="entry name" value="GTPase, IMAP family member 2"/>
    <property type="match status" value="1"/>
</dbReference>